<dbReference type="Proteomes" id="UP000196640">
    <property type="component" value="Unassembled WGS sequence"/>
</dbReference>
<organism evidence="2 3">
    <name type="scientific">Haematobacter missouriensis</name>
    <dbReference type="NCBI Taxonomy" id="366616"/>
    <lineage>
        <taxon>Bacteria</taxon>
        <taxon>Pseudomonadati</taxon>
        <taxon>Pseudomonadota</taxon>
        <taxon>Alphaproteobacteria</taxon>
        <taxon>Rhodobacterales</taxon>
        <taxon>Paracoccaceae</taxon>
        <taxon>Haematobacter</taxon>
    </lineage>
</organism>
<dbReference type="STRING" id="366616.CG51_17095"/>
<comment type="caution">
    <text evidence="2">The sequence shown here is derived from an EMBL/GenBank/DDBJ whole genome shotgun (WGS) entry which is preliminary data.</text>
</comment>
<dbReference type="Proteomes" id="UP000214673">
    <property type="component" value="Unassembled WGS sequence"/>
</dbReference>
<dbReference type="InterPro" id="IPR020378">
    <property type="entry name" value="DUF4186"/>
</dbReference>
<reference evidence="3 4" key="1">
    <citation type="submission" date="2016-11" db="EMBL/GenBank/DDBJ databases">
        <title>Comparison of Traditional DNA-DNA Hybridization with In Silico Genomic Analysis.</title>
        <authorList>
            <person name="Nicholson A.C."/>
            <person name="Sammons S."/>
            <person name="Humrighouse B.W."/>
            <person name="Graziano J."/>
            <person name="Lasker B."/>
            <person name="Whitney A.M."/>
            <person name="Mcquiston J.R."/>
        </authorList>
    </citation>
    <scope>NUCLEOTIDE SEQUENCE [LARGE SCALE GENOMIC DNA]</scope>
    <source>
        <strain evidence="1 4">H1892</strain>
        <strain evidence="2 3">H2381</strain>
    </source>
</reference>
<dbReference type="Pfam" id="PF13811">
    <property type="entry name" value="DUF4186"/>
    <property type="match status" value="1"/>
</dbReference>
<dbReference type="RefSeq" id="WP_035747196.1">
    <property type="nucleotide sequence ID" value="NZ_CALUEG010000006.1"/>
</dbReference>
<dbReference type="EMBL" id="NIPX01000023">
    <property type="protein sequence ID" value="OWJ83046.1"/>
    <property type="molecule type" value="Genomic_DNA"/>
</dbReference>
<dbReference type="EMBL" id="NIPV01000096">
    <property type="protein sequence ID" value="OWJ72917.1"/>
    <property type="molecule type" value="Genomic_DNA"/>
</dbReference>
<keyword evidence="4" id="KW-1185">Reference proteome</keyword>
<evidence type="ECO:0000313" key="2">
    <source>
        <dbReference type="EMBL" id="OWJ83046.1"/>
    </source>
</evidence>
<dbReference type="AlphaFoldDB" id="A0A212AP13"/>
<gene>
    <name evidence="2" type="ORF">CDV52_12815</name>
    <name evidence="1" type="ORF">CDV53_16935</name>
</gene>
<sequence>MEKLPEDIAGLFARLDRSRFRSRFRLGQGEQAYVAAKGRETVARHAADFVGRRLAPAAPVNDGRQTPMRGHPVFIAQHATATCCRGCLAKWHGIPVGRPLDEAEQEMILRILMIWIDRQSSGKHPGRALP</sequence>
<evidence type="ECO:0000313" key="3">
    <source>
        <dbReference type="Proteomes" id="UP000196640"/>
    </source>
</evidence>
<proteinExistence type="predicted"/>
<protein>
    <submittedName>
        <fullName evidence="2">DUF4186 domain-containing protein</fullName>
    </submittedName>
</protein>
<accession>A0A212AP13</accession>
<dbReference type="OrthoDB" id="3781311at2"/>
<name>A0A212AP13_9RHOB</name>
<evidence type="ECO:0000313" key="4">
    <source>
        <dbReference type="Proteomes" id="UP000214673"/>
    </source>
</evidence>
<evidence type="ECO:0000313" key="1">
    <source>
        <dbReference type="EMBL" id="OWJ72917.1"/>
    </source>
</evidence>